<proteinExistence type="predicted"/>
<dbReference type="PANTHER" id="PTHR43343">
    <property type="entry name" value="PEPTIDASE S12"/>
    <property type="match status" value="1"/>
</dbReference>
<keyword evidence="4" id="KW-0812">Transmembrane</keyword>
<evidence type="ECO:0000256" key="4">
    <source>
        <dbReference type="SAM" id="Phobius"/>
    </source>
</evidence>
<evidence type="ECO:0000256" key="2">
    <source>
        <dbReference type="ARBA" id="ARBA00022801"/>
    </source>
</evidence>
<organism evidence="6 7">
    <name type="scientific">Anaerosacchariphilus polymeriproducens</name>
    <dbReference type="NCBI Taxonomy" id="1812858"/>
    <lineage>
        <taxon>Bacteria</taxon>
        <taxon>Bacillati</taxon>
        <taxon>Bacillota</taxon>
        <taxon>Clostridia</taxon>
        <taxon>Lachnospirales</taxon>
        <taxon>Lachnospiraceae</taxon>
        <taxon>Anaerosacchariphilus</taxon>
    </lineage>
</organism>
<keyword evidence="4" id="KW-1133">Transmembrane helix</keyword>
<dbReference type="Proteomes" id="UP000255036">
    <property type="component" value="Unassembled WGS sequence"/>
</dbReference>
<dbReference type="EMBL" id="QRCT01000016">
    <property type="protein sequence ID" value="RDU23941.1"/>
    <property type="molecule type" value="Genomic_DNA"/>
</dbReference>
<accession>A0A371AWL6</accession>
<evidence type="ECO:0000313" key="6">
    <source>
        <dbReference type="EMBL" id="RDU23941.1"/>
    </source>
</evidence>
<dbReference type="Gene3D" id="2.40.10.120">
    <property type="match status" value="1"/>
</dbReference>
<dbReference type="Pfam" id="PF13180">
    <property type="entry name" value="PDZ_2"/>
    <property type="match status" value="1"/>
</dbReference>
<feature type="transmembrane region" description="Helical" evidence="4">
    <location>
        <begin position="46"/>
        <end position="70"/>
    </location>
</feature>
<keyword evidence="7" id="KW-1185">Reference proteome</keyword>
<dbReference type="GO" id="GO:0004252">
    <property type="term" value="F:serine-type endopeptidase activity"/>
    <property type="evidence" value="ECO:0007669"/>
    <property type="project" value="InterPro"/>
</dbReference>
<keyword evidence="4" id="KW-0472">Membrane</keyword>
<evidence type="ECO:0000256" key="3">
    <source>
        <dbReference type="SAM" id="MobiDB-lite"/>
    </source>
</evidence>
<dbReference type="PROSITE" id="PS50106">
    <property type="entry name" value="PDZ"/>
    <property type="match status" value="1"/>
</dbReference>
<dbReference type="InterPro" id="IPR051201">
    <property type="entry name" value="Chloro_Bact_Ser_Proteases"/>
</dbReference>
<dbReference type="Gene3D" id="2.30.42.10">
    <property type="match status" value="1"/>
</dbReference>
<gene>
    <name evidence="6" type="ORF">DWV06_06510</name>
</gene>
<name>A0A371AWL6_9FIRM</name>
<keyword evidence="2" id="KW-0378">Hydrolase</keyword>
<dbReference type="Pfam" id="PF13365">
    <property type="entry name" value="Trypsin_2"/>
    <property type="match status" value="1"/>
</dbReference>
<reference evidence="6 7" key="1">
    <citation type="submission" date="2018-07" db="EMBL/GenBank/DDBJ databases">
        <title>Anaerosacharophilus polymeroproducens gen. nov. sp. nov., an anaerobic bacterium isolated from salt field.</title>
        <authorList>
            <person name="Kim W."/>
            <person name="Yang S.-H."/>
            <person name="Oh J."/>
            <person name="Lee J.-H."/>
            <person name="Kwon K.K."/>
        </authorList>
    </citation>
    <scope>NUCLEOTIDE SEQUENCE [LARGE SCALE GENOMIC DNA]</scope>
    <source>
        <strain evidence="6 7">MCWD5</strain>
    </source>
</reference>
<dbReference type="InterPro" id="IPR036034">
    <property type="entry name" value="PDZ_sf"/>
</dbReference>
<protein>
    <submittedName>
        <fullName evidence="6">PDZ domain-containing protein</fullName>
    </submittedName>
</protein>
<dbReference type="SMART" id="SM00228">
    <property type="entry name" value="PDZ"/>
    <property type="match status" value="1"/>
</dbReference>
<evidence type="ECO:0000259" key="5">
    <source>
        <dbReference type="PROSITE" id="PS50106"/>
    </source>
</evidence>
<dbReference type="SUPFAM" id="SSF50156">
    <property type="entry name" value="PDZ domain-like"/>
    <property type="match status" value="1"/>
</dbReference>
<evidence type="ECO:0000256" key="1">
    <source>
        <dbReference type="ARBA" id="ARBA00022670"/>
    </source>
</evidence>
<dbReference type="SUPFAM" id="SSF50494">
    <property type="entry name" value="Trypsin-like serine proteases"/>
    <property type="match status" value="1"/>
</dbReference>
<dbReference type="InterPro" id="IPR001940">
    <property type="entry name" value="Peptidase_S1C"/>
</dbReference>
<feature type="region of interest" description="Disordered" evidence="3">
    <location>
        <begin position="90"/>
        <end position="109"/>
    </location>
</feature>
<keyword evidence="1" id="KW-0645">Protease</keyword>
<dbReference type="GO" id="GO:0006508">
    <property type="term" value="P:proteolysis"/>
    <property type="evidence" value="ECO:0007669"/>
    <property type="project" value="UniProtKB-KW"/>
</dbReference>
<comment type="caution">
    <text evidence="6">The sequence shown here is derived from an EMBL/GenBank/DDBJ whole genome shotgun (WGS) entry which is preliminary data.</text>
</comment>
<dbReference type="PANTHER" id="PTHR43343:SF3">
    <property type="entry name" value="PROTEASE DO-LIKE 8, CHLOROPLASTIC"/>
    <property type="match status" value="1"/>
</dbReference>
<sequence length="466" mass="49150">MYAKGEFTMLYNYNDDNDTPKNADDYLSHEDPISYTNKQKKKRNRVIPITIFTSAVILVGVVSGATVYGLDRYLSEKESTKVAQVETVKDNNEAGKADNSSAQVSTVATNSNSAVKNVDVSNVVSNVMPSIVSVTNSAYISNNGDFFGFGEYGMPGNPGQSQEGSTEKDSKGKLQEASAGTGIIVKQTNDTLYVVTNYHVIEGADKLSITFNDEKTVDCEVKGSDSDADLAVLAVPIKNIPSETLSKIKVAVLGNSEKVAVGEASIAIGNALGYGQSVTTGVISAVAREVQLTDSTMTLLQTDAAINPGNSGGALLNAKGEVIGINTVKYSSEEVEGMGYAIPISDASPIIDELIKAETIPENEQGYLGITGVDIDARYQELYGMPAGAYVSSVVEGSPADKAGIKEGVIITKIADKKVTSMQGLSNSIKKHRAGDKIELTIAIADNGSYSEKTVSVTLGSKAKEQ</sequence>
<dbReference type="PRINTS" id="PR00834">
    <property type="entry name" value="PROTEASES2C"/>
</dbReference>
<evidence type="ECO:0000313" key="7">
    <source>
        <dbReference type="Proteomes" id="UP000255036"/>
    </source>
</evidence>
<dbReference type="AlphaFoldDB" id="A0A371AWL6"/>
<feature type="domain" description="PDZ" evidence="5">
    <location>
        <begin position="357"/>
        <end position="446"/>
    </location>
</feature>
<feature type="compositionally biased region" description="Polar residues" evidence="3">
    <location>
        <begin position="98"/>
        <end position="109"/>
    </location>
</feature>
<dbReference type="InterPro" id="IPR009003">
    <property type="entry name" value="Peptidase_S1_PA"/>
</dbReference>
<feature type="region of interest" description="Disordered" evidence="3">
    <location>
        <begin position="152"/>
        <end position="173"/>
    </location>
</feature>
<dbReference type="InterPro" id="IPR001478">
    <property type="entry name" value="PDZ"/>
</dbReference>